<dbReference type="EMBL" id="CACRXK020038020">
    <property type="protein sequence ID" value="CAB4045184.1"/>
    <property type="molecule type" value="Genomic_DNA"/>
</dbReference>
<dbReference type="Proteomes" id="UP001152795">
    <property type="component" value="Unassembled WGS sequence"/>
</dbReference>
<proteinExistence type="predicted"/>
<sequence length="163" mass="18678">MARLKAEMEHNTCDAVATFSLSDEFFNACQTSSEPAVSDEIFDELQMDPNCLASIAIALALLGRKTKFYRSQLRLPEKDSDDFKKMKPEFQDRMRKFYPNEDNGFWKRCVAFFKRRKFLDCAPAPSDVFAPAPSDVAMNSLNRLLDEMQQLSLDILDEAATRE</sequence>
<comment type="caution">
    <text evidence="1">The sequence shown here is derived from an EMBL/GenBank/DDBJ whole genome shotgun (WGS) entry which is preliminary data.</text>
</comment>
<evidence type="ECO:0000313" key="1">
    <source>
        <dbReference type="EMBL" id="CAB4045184.1"/>
    </source>
</evidence>
<evidence type="ECO:0000313" key="2">
    <source>
        <dbReference type="Proteomes" id="UP001152795"/>
    </source>
</evidence>
<feature type="non-terminal residue" evidence="1">
    <location>
        <position position="163"/>
    </location>
</feature>
<name>A0A6S7KQJ6_PARCT</name>
<organism evidence="1 2">
    <name type="scientific">Paramuricea clavata</name>
    <name type="common">Red gorgonian</name>
    <name type="synonym">Violescent sea-whip</name>
    <dbReference type="NCBI Taxonomy" id="317549"/>
    <lineage>
        <taxon>Eukaryota</taxon>
        <taxon>Metazoa</taxon>
        <taxon>Cnidaria</taxon>
        <taxon>Anthozoa</taxon>
        <taxon>Octocorallia</taxon>
        <taxon>Malacalcyonacea</taxon>
        <taxon>Plexauridae</taxon>
        <taxon>Paramuricea</taxon>
    </lineage>
</organism>
<keyword evidence="2" id="KW-1185">Reference proteome</keyword>
<reference evidence="1" key="1">
    <citation type="submission" date="2020-04" db="EMBL/GenBank/DDBJ databases">
        <authorList>
            <person name="Alioto T."/>
            <person name="Alioto T."/>
            <person name="Gomez Garrido J."/>
        </authorList>
    </citation>
    <scope>NUCLEOTIDE SEQUENCE</scope>
    <source>
        <strain evidence="1">A484AB</strain>
    </source>
</reference>
<dbReference type="AlphaFoldDB" id="A0A6S7KQJ6"/>
<protein>
    <submittedName>
        <fullName evidence="1">Uncharacterized protein</fullName>
    </submittedName>
</protein>
<accession>A0A6S7KQJ6</accession>
<gene>
    <name evidence="1" type="ORF">PACLA_8A086816</name>
</gene>